<dbReference type="InterPro" id="IPR009003">
    <property type="entry name" value="Peptidase_S1_PA"/>
</dbReference>
<dbReference type="PANTHER" id="PTHR43019:SF23">
    <property type="entry name" value="PROTEASE DO-LIKE 5, CHLOROPLASTIC"/>
    <property type="match status" value="1"/>
</dbReference>
<dbReference type="InterPro" id="IPR001478">
    <property type="entry name" value="PDZ"/>
</dbReference>
<dbReference type="SUPFAM" id="SSF50494">
    <property type="entry name" value="Trypsin-like serine proteases"/>
    <property type="match status" value="1"/>
</dbReference>
<dbReference type="Proteomes" id="UP000604083">
    <property type="component" value="Unassembled WGS sequence"/>
</dbReference>
<accession>A0A934RWF8</accession>
<evidence type="ECO:0000313" key="4">
    <source>
        <dbReference type="Proteomes" id="UP000604083"/>
    </source>
</evidence>
<comment type="caution">
    <text evidence="3">The sequence shown here is derived from an EMBL/GenBank/DDBJ whole genome shotgun (WGS) entry which is preliminary data.</text>
</comment>
<dbReference type="GO" id="GO:0008233">
    <property type="term" value="F:peptidase activity"/>
    <property type="evidence" value="ECO:0007669"/>
    <property type="project" value="UniProtKB-KW"/>
</dbReference>
<dbReference type="Gene3D" id="2.40.10.120">
    <property type="match status" value="1"/>
</dbReference>
<keyword evidence="3" id="KW-0645">Protease</keyword>
<sequence>MSIRIFLLTFTSSLLALAAEVTSPPLVLLSGYHTSPAEQDQPVNRALGFITEEEGFLLSNFSNLTDPTSGVLLPHLQAHLGEESYEVRVIGIEPTLDLGILQLVGDGPFPAAHLDPTHLPELGEKVAACQAWETGGERAIATGAIIGLNTRECYQESLSSTMFRIDLDLSPALAGGPIFDPASGRVLAIHTGFQPTQDEEHIEEEALHETHVLPISLCLNIYDTLKLKKSLRSPWTGFSVKALTAEQENYFPTSKGHQGGVALEAIWPGGPAEKLGLKENDILLQFSYNYLNSVADFQKWLYMYGVGEAVTLTILRDGKDLLRCDYTIEERPAWAKPK</sequence>
<dbReference type="AlphaFoldDB" id="A0A934RWF8"/>
<reference evidence="3" key="1">
    <citation type="submission" date="2021-01" db="EMBL/GenBank/DDBJ databases">
        <title>Modified the classification status of verrucomicrobia.</title>
        <authorList>
            <person name="Feng X."/>
        </authorList>
    </citation>
    <scope>NUCLEOTIDE SEQUENCE</scope>
    <source>
        <strain evidence="3">KCTC 12986</strain>
    </source>
</reference>
<dbReference type="GO" id="GO:0006508">
    <property type="term" value="P:proteolysis"/>
    <property type="evidence" value="ECO:0007669"/>
    <property type="project" value="UniProtKB-KW"/>
</dbReference>
<dbReference type="Pfam" id="PF13180">
    <property type="entry name" value="PDZ_2"/>
    <property type="match status" value="1"/>
</dbReference>
<keyword evidence="3" id="KW-0378">Hydrolase</keyword>
<organism evidence="3 4">
    <name type="scientific">Roseibacillus ishigakijimensis</name>
    <dbReference type="NCBI Taxonomy" id="454146"/>
    <lineage>
        <taxon>Bacteria</taxon>
        <taxon>Pseudomonadati</taxon>
        <taxon>Verrucomicrobiota</taxon>
        <taxon>Verrucomicrobiia</taxon>
        <taxon>Verrucomicrobiales</taxon>
        <taxon>Verrucomicrobiaceae</taxon>
        <taxon>Roseibacillus</taxon>
    </lineage>
</organism>
<evidence type="ECO:0000259" key="2">
    <source>
        <dbReference type="PROSITE" id="PS50106"/>
    </source>
</evidence>
<dbReference type="SMART" id="SM00228">
    <property type="entry name" value="PDZ"/>
    <property type="match status" value="1"/>
</dbReference>
<dbReference type="Gene3D" id="2.30.42.10">
    <property type="match status" value="1"/>
</dbReference>
<name>A0A934RWF8_9BACT</name>
<dbReference type="RefSeq" id="WP_200392845.1">
    <property type="nucleotide sequence ID" value="NZ_JAENIO010000052.1"/>
</dbReference>
<dbReference type="SUPFAM" id="SSF50156">
    <property type="entry name" value="PDZ domain-like"/>
    <property type="match status" value="1"/>
</dbReference>
<proteinExistence type="predicted"/>
<feature type="chain" id="PRO_5037756861" evidence="1">
    <location>
        <begin position="19"/>
        <end position="338"/>
    </location>
</feature>
<dbReference type="Pfam" id="PF13365">
    <property type="entry name" value="Trypsin_2"/>
    <property type="match status" value="1"/>
</dbReference>
<evidence type="ECO:0000313" key="3">
    <source>
        <dbReference type="EMBL" id="MBK1835410.1"/>
    </source>
</evidence>
<dbReference type="InterPro" id="IPR036034">
    <property type="entry name" value="PDZ_sf"/>
</dbReference>
<evidence type="ECO:0000256" key="1">
    <source>
        <dbReference type="SAM" id="SignalP"/>
    </source>
</evidence>
<feature type="domain" description="PDZ" evidence="2">
    <location>
        <begin position="224"/>
        <end position="318"/>
    </location>
</feature>
<keyword evidence="4" id="KW-1185">Reference proteome</keyword>
<feature type="signal peptide" evidence="1">
    <location>
        <begin position="1"/>
        <end position="18"/>
    </location>
</feature>
<gene>
    <name evidence="3" type="ORF">JIN78_15175</name>
</gene>
<keyword evidence="1" id="KW-0732">Signal</keyword>
<dbReference type="PROSITE" id="PS50106">
    <property type="entry name" value="PDZ"/>
    <property type="match status" value="1"/>
</dbReference>
<protein>
    <submittedName>
        <fullName evidence="3">Serine protease</fullName>
    </submittedName>
</protein>
<dbReference type="EMBL" id="JAENIO010000052">
    <property type="protein sequence ID" value="MBK1835410.1"/>
    <property type="molecule type" value="Genomic_DNA"/>
</dbReference>
<dbReference type="PANTHER" id="PTHR43019">
    <property type="entry name" value="SERINE ENDOPROTEASE DEGS"/>
    <property type="match status" value="1"/>
</dbReference>